<dbReference type="SMART" id="SM00866">
    <property type="entry name" value="UTRA"/>
    <property type="match status" value="1"/>
</dbReference>
<evidence type="ECO:0000256" key="2">
    <source>
        <dbReference type="ARBA" id="ARBA00023125"/>
    </source>
</evidence>
<keyword evidence="1" id="KW-0805">Transcription regulation</keyword>
<evidence type="ECO:0000256" key="1">
    <source>
        <dbReference type="ARBA" id="ARBA00023015"/>
    </source>
</evidence>
<keyword evidence="3" id="KW-0804">Transcription</keyword>
<dbReference type="InterPro" id="IPR000524">
    <property type="entry name" value="Tscrpt_reg_HTH_GntR"/>
</dbReference>
<name>A0AA41U3R6_9ACTN</name>
<evidence type="ECO:0000313" key="5">
    <source>
        <dbReference type="EMBL" id="MCF2533008.1"/>
    </source>
</evidence>
<dbReference type="PRINTS" id="PR00035">
    <property type="entry name" value="HTHGNTR"/>
</dbReference>
<dbReference type="CDD" id="cd07377">
    <property type="entry name" value="WHTH_GntR"/>
    <property type="match status" value="1"/>
</dbReference>
<dbReference type="AlphaFoldDB" id="A0AA41U3R6"/>
<dbReference type="Pfam" id="PF00392">
    <property type="entry name" value="GntR"/>
    <property type="match status" value="1"/>
</dbReference>
<dbReference type="EMBL" id="JAKFHA010000042">
    <property type="protein sequence ID" value="MCF2533008.1"/>
    <property type="molecule type" value="Genomic_DNA"/>
</dbReference>
<evidence type="ECO:0000259" key="4">
    <source>
        <dbReference type="PROSITE" id="PS50949"/>
    </source>
</evidence>
<dbReference type="GO" id="GO:0003677">
    <property type="term" value="F:DNA binding"/>
    <property type="evidence" value="ECO:0007669"/>
    <property type="project" value="UniProtKB-KW"/>
</dbReference>
<sequence length="259" mass="28137">MPAQPLPGDRPAYLEIADQLRVRIVSGELAAGAQLPSETDLRSLYGSSRETVRKALAILKTEGLVVSQHGRGVFVRRRTQVNRSTSARYVRAAWRAGTSAGQADLGDAGPKLRVDMSQVATTAASETVAKHLGMATGEPVVTRSRRYLQGDQPLQLASSFLPGDIAVGTRAEELDSGPGGSWARLEEAGWSFTHVREQVESRLPTFEESQLLHMSPGSPLFVIHRIATGTQADKTRILDYSELRLPAELYVLTYDSAIN</sequence>
<dbReference type="RefSeq" id="WP_235057780.1">
    <property type="nucleotide sequence ID" value="NZ_JAKFHA010000042.1"/>
</dbReference>
<dbReference type="InterPro" id="IPR036390">
    <property type="entry name" value="WH_DNA-bd_sf"/>
</dbReference>
<proteinExistence type="predicted"/>
<dbReference type="PANTHER" id="PTHR44846">
    <property type="entry name" value="MANNOSYL-D-GLYCERATE TRANSPORT/METABOLISM SYSTEM REPRESSOR MNGR-RELATED"/>
    <property type="match status" value="1"/>
</dbReference>
<dbReference type="GO" id="GO:0003700">
    <property type="term" value="F:DNA-binding transcription factor activity"/>
    <property type="evidence" value="ECO:0007669"/>
    <property type="project" value="InterPro"/>
</dbReference>
<dbReference type="InterPro" id="IPR028978">
    <property type="entry name" value="Chorismate_lyase_/UTRA_dom_sf"/>
</dbReference>
<keyword evidence="2" id="KW-0238">DNA-binding</keyword>
<accession>A0AA41U3R6</accession>
<dbReference type="Proteomes" id="UP001165378">
    <property type="component" value="Unassembled WGS sequence"/>
</dbReference>
<evidence type="ECO:0000256" key="3">
    <source>
        <dbReference type="ARBA" id="ARBA00023163"/>
    </source>
</evidence>
<protein>
    <submittedName>
        <fullName evidence="5">GntR family transcriptional regulator</fullName>
    </submittedName>
</protein>
<evidence type="ECO:0000313" key="6">
    <source>
        <dbReference type="Proteomes" id="UP001165378"/>
    </source>
</evidence>
<dbReference type="PANTHER" id="PTHR44846:SF17">
    <property type="entry name" value="GNTR-FAMILY TRANSCRIPTIONAL REGULATOR"/>
    <property type="match status" value="1"/>
</dbReference>
<dbReference type="SUPFAM" id="SSF46785">
    <property type="entry name" value="Winged helix' DNA-binding domain"/>
    <property type="match status" value="1"/>
</dbReference>
<dbReference type="GO" id="GO:0045892">
    <property type="term" value="P:negative regulation of DNA-templated transcription"/>
    <property type="evidence" value="ECO:0007669"/>
    <property type="project" value="TreeGrafter"/>
</dbReference>
<dbReference type="PROSITE" id="PS50949">
    <property type="entry name" value="HTH_GNTR"/>
    <property type="match status" value="1"/>
</dbReference>
<feature type="domain" description="HTH gntR-type" evidence="4">
    <location>
        <begin position="10"/>
        <end position="78"/>
    </location>
</feature>
<dbReference type="InterPro" id="IPR011663">
    <property type="entry name" value="UTRA"/>
</dbReference>
<comment type="caution">
    <text evidence="5">The sequence shown here is derived from an EMBL/GenBank/DDBJ whole genome shotgun (WGS) entry which is preliminary data.</text>
</comment>
<dbReference type="Pfam" id="PF07702">
    <property type="entry name" value="UTRA"/>
    <property type="match status" value="1"/>
</dbReference>
<dbReference type="Gene3D" id="1.10.10.10">
    <property type="entry name" value="Winged helix-like DNA-binding domain superfamily/Winged helix DNA-binding domain"/>
    <property type="match status" value="1"/>
</dbReference>
<dbReference type="SMART" id="SM00345">
    <property type="entry name" value="HTH_GNTR"/>
    <property type="match status" value="1"/>
</dbReference>
<dbReference type="InterPro" id="IPR050679">
    <property type="entry name" value="Bact_HTH_transcr_reg"/>
</dbReference>
<dbReference type="SUPFAM" id="SSF64288">
    <property type="entry name" value="Chorismate lyase-like"/>
    <property type="match status" value="1"/>
</dbReference>
<reference evidence="5" key="1">
    <citation type="submission" date="2022-01" db="EMBL/GenBank/DDBJ databases">
        <title>Genome-Based Taxonomic Classification of the Phylum Actinobacteria.</title>
        <authorList>
            <person name="Gao Y."/>
        </authorList>
    </citation>
    <scope>NUCLEOTIDE SEQUENCE</scope>
    <source>
        <strain evidence="5">KLBMP 8922</strain>
    </source>
</reference>
<dbReference type="Gene3D" id="3.40.1410.10">
    <property type="entry name" value="Chorismate lyase-like"/>
    <property type="match status" value="1"/>
</dbReference>
<gene>
    <name evidence="5" type="ORF">LZ495_38150</name>
</gene>
<dbReference type="InterPro" id="IPR036388">
    <property type="entry name" value="WH-like_DNA-bd_sf"/>
</dbReference>
<organism evidence="5 6">
    <name type="scientific">Yinghuangia soli</name>
    <dbReference type="NCBI Taxonomy" id="2908204"/>
    <lineage>
        <taxon>Bacteria</taxon>
        <taxon>Bacillati</taxon>
        <taxon>Actinomycetota</taxon>
        <taxon>Actinomycetes</taxon>
        <taxon>Kitasatosporales</taxon>
        <taxon>Streptomycetaceae</taxon>
        <taxon>Yinghuangia</taxon>
    </lineage>
</organism>
<keyword evidence="6" id="KW-1185">Reference proteome</keyword>